<name>A0A1G9BU82_9STAP</name>
<proteinExistence type="predicted"/>
<dbReference type="Proteomes" id="UP000242700">
    <property type="component" value="Unassembled WGS sequence"/>
</dbReference>
<organism evidence="1 2">
    <name type="scientific">Jeotgalicoccus aerolatus</name>
    <dbReference type="NCBI Taxonomy" id="709510"/>
    <lineage>
        <taxon>Bacteria</taxon>
        <taxon>Bacillati</taxon>
        <taxon>Bacillota</taxon>
        <taxon>Bacilli</taxon>
        <taxon>Bacillales</taxon>
        <taxon>Staphylococcaceae</taxon>
        <taxon>Jeotgalicoccus</taxon>
    </lineage>
</organism>
<protein>
    <submittedName>
        <fullName evidence="1">Uncharacterized protein</fullName>
    </submittedName>
</protein>
<accession>A0A1G9BU82</accession>
<reference evidence="2" key="1">
    <citation type="submission" date="2016-10" db="EMBL/GenBank/DDBJ databases">
        <authorList>
            <person name="Varghese N."/>
            <person name="Submissions S."/>
        </authorList>
    </citation>
    <scope>NUCLEOTIDE SEQUENCE [LARGE SCALE GENOMIC DNA]</scope>
    <source>
        <strain evidence="2">CGMCC 1.8911</strain>
    </source>
</reference>
<gene>
    <name evidence="1" type="ORF">SAMN05216187_108114</name>
</gene>
<evidence type="ECO:0000313" key="2">
    <source>
        <dbReference type="Proteomes" id="UP000242700"/>
    </source>
</evidence>
<dbReference type="AlphaFoldDB" id="A0A1G9BU82"/>
<dbReference type="RefSeq" id="WP_092598498.1">
    <property type="nucleotide sequence ID" value="NZ_FNFI01000008.1"/>
</dbReference>
<dbReference type="EMBL" id="FNFI01000008">
    <property type="protein sequence ID" value="SDK43049.1"/>
    <property type="molecule type" value="Genomic_DNA"/>
</dbReference>
<evidence type="ECO:0000313" key="1">
    <source>
        <dbReference type="EMBL" id="SDK43049.1"/>
    </source>
</evidence>
<sequence length="195" mass="22327">MNKYYSESMVSAMQAMSEVESIGNTARRISDEYQSQISRALRPVMNQAAFMQIDIKPMSFDLSAIKMQTQMNTSIAQQMRELSMAMQHPALEAFKELSVTNDFLTQMNMREILYKVSTMEIDEDMSPNDVQVVSEYNKSVLKSSSIAAHEVATMSVWTYTAYQIMKDPNLLDLFMIVLDYIVSNGVLLMYKKDED</sequence>